<dbReference type="EMBL" id="FR687359">
    <property type="protein sequence ID" value="CBW76230.1"/>
    <property type="molecule type" value="Genomic_DNA"/>
</dbReference>
<proteinExistence type="inferred from homology"/>
<dbReference type="eggNOG" id="COG0747">
    <property type="taxonomic scope" value="Bacteria"/>
</dbReference>
<dbReference type="PIRSF" id="PIRSF002741">
    <property type="entry name" value="MppA"/>
    <property type="match status" value="1"/>
</dbReference>
<dbReference type="GO" id="GO:0043190">
    <property type="term" value="C:ATP-binding cassette (ABC) transporter complex"/>
    <property type="evidence" value="ECO:0007669"/>
    <property type="project" value="InterPro"/>
</dbReference>
<keyword evidence="2" id="KW-0732">Signal</keyword>
<dbReference type="GO" id="GO:0042938">
    <property type="term" value="P:dipeptide transport"/>
    <property type="evidence" value="ECO:0007669"/>
    <property type="project" value="TreeGrafter"/>
</dbReference>
<evidence type="ECO:0000256" key="2">
    <source>
        <dbReference type="ARBA" id="ARBA00022729"/>
    </source>
</evidence>
<evidence type="ECO:0000259" key="4">
    <source>
        <dbReference type="Pfam" id="PF00496"/>
    </source>
</evidence>
<dbReference type="AlphaFoldDB" id="E5AMJ8"/>
<evidence type="ECO:0000256" key="3">
    <source>
        <dbReference type="SAM" id="MobiDB-lite"/>
    </source>
</evidence>
<dbReference type="CDD" id="cd08493">
    <property type="entry name" value="PBP2_DppA_like"/>
    <property type="match status" value="1"/>
</dbReference>
<dbReference type="HOGENOM" id="CLU_017028_7_0_4"/>
<feature type="domain" description="Solute-binding protein family 5" evidence="4">
    <location>
        <begin position="134"/>
        <end position="514"/>
    </location>
</feature>
<dbReference type="PANTHER" id="PTHR30290:SF38">
    <property type="entry name" value="D,D-DIPEPTIDE-BINDING PERIPLASMIC PROTEIN DDPA-RELATED"/>
    <property type="match status" value="1"/>
</dbReference>
<dbReference type="Gene3D" id="3.10.105.10">
    <property type="entry name" value="Dipeptide-binding Protein, Domain 3"/>
    <property type="match status" value="1"/>
</dbReference>
<dbReference type="InterPro" id="IPR039424">
    <property type="entry name" value="SBP_5"/>
</dbReference>
<dbReference type="InterPro" id="IPR000914">
    <property type="entry name" value="SBP_5_dom"/>
</dbReference>
<dbReference type="FunFam" id="3.40.190.10:FF:000036">
    <property type="entry name" value="Dipeptide ABC transporter, substrate-binding protein"/>
    <property type="match status" value="1"/>
</dbReference>
<evidence type="ECO:0000313" key="5">
    <source>
        <dbReference type="EMBL" id="CBW76230.1"/>
    </source>
</evidence>
<accession>E5AMJ8</accession>
<feature type="compositionally biased region" description="Low complexity" evidence="3">
    <location>
        <begin position="1"/>
        <end position="11"/>
    </location>
</feature>
<dbReference type="Proteomes" id="UP000007437">
    <property type="component" value="Chromosome"/>
</dbReference>
<dbReference type="PANTHER" id="PTHR30290">
    <property type="entry name" value="PERIPLASMIC BINDING COMPONENT OF ABC TRANSPORTER"/>
    <property type="match status" value="1"/>
</dbReference>
<dbReference type="Gene3D" id="3.40.190.10">
    <property type="entry name" value="Periplasmic binding protein-like II"/>
    <property type="match status" value="1"/>
</dbReference>
<dbReference type="InterPro" id="IPR030678">
    <property type="entry name" value="Peptide/Ni-bd"/>
</dbReference>
<comment type="similarity">
    <text evidence="1">Belongs to the bacterial solute-binding protein 5 family.</text>
</comment>
<dbReference type="Gene3D" id="3.90.76.10">
    <property type="entry name" value="Dipeptide-binding Protein, Domain 1"/>
    <property type="match status" value="1"/>
</dbReference>
<name>E5AMJ8_MYCRK</name>
<protein>
    <submittedName>
        <fullName evidence="5">Dipeptide-binding protein</fullName>
    </submittedName>
</protein>
<dbReference type="GO" id="GO:0030288">
    <property type="term" value="C:outer membrane-bounded periplasmic space"/>
    <property type="evidence" value="ECO:0007669"/>
    <property type="project" value="TreeGrafter"/>
</dbReference>
<sequence length="597" mass="65907">MRSSGRRASPAPRDKATRQTARWRKTYQNSRIRPRHRAVEATLRNHEEQALGDRMRVKHPVSVPRGPRGAAAWLGAATMLLSAPAWLQAKPLTVCTEASPDGFDVVQYNSLTTSNASGDVVFNQLVRYDEAADKLAPSLAERWEVSPDGLAVTFHLRPNVSFQTTEEFKPSRALNADDVLFTFNRMLDPSHPWHKIAGNGGFPHAQSMNLPKLIKSVTKVDDLTVKFELSEPNAAFVSILTMPFASIYSAEYASQLEKAGRQADINAKPVGTGPFVLKSYTKDAVIRYDVNPTYWGRKPKIDRLIYAITPDAAVRAQKIKSGECQIALSPKPQDVLAAKSDKSLKVVQTPAFMTAFVALNTQHKPLDNDKVRQALNIAFDRQTYIKTVFGNTAVAAVNPYPPNTWSYNKAVKPYPYNIEQAKKLLADAGYPNGFETSIWVRPSGSVLNPNPKAGAELLQADLARIGVKAQVKVIEWGQLIKDAKQGQHDLLFMGWSGDNGDPDNFLTPQFSCASVKSGINFARYCDPQLDKLLADGRTTADQTTRAKAYTAAQKIIHDKALWIPLVYPSAAAITRSNIRGYHVSPFGRQEYSGVTVD</sequence>
<dbReference type="STRING" id="882378.RBRH_03113"/>
<organism evidence="5 6">
    <name type="scientific">Mycetohabitans rhizoxinica (strain DSM 19002 / CIP 109453 / HKI 454)</name>
    <name type="common">Paraburkholderia rhizoxinica</name>
    <dbReference type="NCBI Taxonomy" id="882378"/>
    <lineage>
        <taxon>Bacteria</taxon>
        <taxon>Pseudomonadati</taxon>
        <taxon>Pseudomonadota</taxon>
        <taxon>Betaproteobacteria</taxon>
        <taxon>Burkholderiales</taxon>
        <taxon>Burkholderiaceae</taxon>
        <taxon>Mycetohabitans</taxon>
    </lineage>
</organism>
<evidence type="ECO:0000313" key="6">
    <source>
        <dbReference type="Proteomes" id="UP000007437"/>
    </source>
</evidence>
<dbReference type="Pfam" id="PF00496">
    <property type="entry name" value="SBP_bac_5"/>
    <property type="match status" value="1"/>
</dbReference>
<gene>
    <name evidence="5" type="ordered locus">RBRH_03113</name>
</gene>
<feature type="region of interest" description="Disordered" evidence="3">
    <location>
        <begin position="1"/>
        <end position="33"/>
    </location>
</feature>
<dbReference type="GO" id="GO:1904680">
    <property type="term" value="F:peptide transmembrane transporter activity"/>
    <property type="evidence" value="ECO:0007669"/>
    <property type="project" value="TreeGrafter"/>
</dbReference>
<reference evidence="5 6" key="1">
    <citation type="journal article" date="2011" name="J. Bacteriol.">
        <title>Complete genome sequence of Burkholderia rhizoxinica, an endosymbiont of Rhizopus microsporus.</title>
        <authorList>
            <person name="Lackner G."/>
            <person name="Moebius N."/>
            <person name="Partida-Martinez L."/>
            <person name="Hertweck C."/>
        </authorList>
    </citation>
    <scope>NUCLEOTIDE SEQUENCE [LARGE SCALE GENOMIC DNA]</scope>
    <source>
        <strain evidence="6">DSM 19002 / CIP 109453 / HKI 454</strain>
    </source>
</reference>
<evidence type="ECO:0000256" key="1">
    <source>
        <dbReference type="ARBA" id="ARBA00005695"/>
    </source>
</evidence>
<dbReference type="SUPFAM" id="SSF53850">
    <property type="entry name" value="Periplasmic binding protein-like II"/>
    <property type="match status" value="1"/>
</dbReference>
<dbReference type="KEGG" id="brh:RBRH_03113"/>